<reference evidence="1" key="1">
    <citation type="journal article" date="2020" name="Microb. Genom.">
        <title>Genetic diversity of clinical and environmental Mucorales isolates obtained from an investigation of mucormycosis cases among solid organ transplant recipients.</title>
        <authorList>
            <person name="Nguyen M.H."/>
            <person name="Kaul D."/>
            <person name="Muto C."/>
            <person name="Cheng S.J."/>
            <person name="Richter R.A."/>
            <person name="Bruno V.M."/>
            <person name="Liu G."/>
            <person name="Beyhan S."/>
            <person name="Sundermann A.J."/>
            <person name="Mounaud S."/>
            <person name="Pasculle A.W."/>
            <person name="Nierman W.C."/>
            <person name="Driscoll E."/>
            <person name="Cumbie R."/>
            <person name="Clancy C.J."/>
            <person name="Dupont C.L."/>
        </authorList>
    </citation>
    <scope>NUCLEOTIDE SEQUENCE</scope>
    <source>
        <strain evidence="1">GL11</strain>
    </source>
</reference>
<dbReference type="AlphaFoldDB" id="A0A9P6WSD5"/>
<dbReference type="SUPFAM" id="SSF56672">
    <property type="entry name" value="DNA/RNA polymerases"/>
    <property type="match status" value="1"/>
</dbReference>
<proteinExistence type="predicted"/>
<dbReference type="InterPro" id="IPR043128">
    <property type="entry name" value="Rev_trsase/Diguanyl_cyclase"/>
</dbReference>
<dbReference type="PANTHER" id="PTHR33064">
    <property type="entry name" value="POL PROTEIN"/>
    <property type="match status" value="1"/>
</dbReference>
<sequence>MLRSFLGLAGYYRSFIRKFSAIAAPLNALLKRDAPWDWTSDHQAAYATLKSALLSAPTALALLASALRSVNAIRRTIVSTL</sequence>
<dbReference type="Gene3D" id="3.30.70.270">
    <property type="match status" value="1"/>
</dbReference>
<keyword evidence="2" id="KW-1185">Reference proteome</keyword>
<organism evidence="1 2">
    <name type="scientific">Rhizopus oryzae</name>
    <name type="common">Mucormycosis agent</name>
    <name type="synonym">Rhizopus arrhizus var. delemar</name>
    <dbReference type="NCBI Taxonomy" id="64495"/>
    <lineage>
        <taxon>Eukaryota</taxon>
        <taxon>Fungi</taxon>
        <taxon>Fungi incertae sedis</taxon>
        <taxon>Mucoromycota</taxon>
        <taxon>Mucoromycotina</taxon>
        <taxon>Mucoromycetes</taxon>
        <taxon>Mucorales</taxon>
        <taxon>Mucorineae</taxon>
        <taxon>Rhizopodaceae</taxon>
        <taxon>Rhizopus</taxon>
    </lineage>
</organism>
<dbReference type="PANTHER" id="PTHR33064:SF37">
    <property type="entry name" value="RIBONUCLEASE H"/>
    <property type="match status" value="1"/>
</dbReference>
<dbReference type="InterPro" id="IPR043502">
    <property type="entry name" value="DNA/RNA_pol_sf"/>
</dbReference>
<evidence type="ECO:0000313" key="2">
    <source>
        <dbReference type="Proteomes" id="UP000716291"/>
    </source>
</evidence>
<dbReference type="EMBL" id="JAANQT010013382">
    <property type="protein sequence ID" value="KAG1273233.1"/>
    <property type="molecule type" value="Genomic_DNA"/>
</dbReference>
<dbReference type="FunFam" id="3.30.70.270:FF:000020">
    <property type="entry name" value="Transposon Tf2-6 polyprotein-like Protein"/>
    <property type="match status" value="1"/>
</dbReference>
<comment type="caution">
    <text evidence="1">The sequence shown here is derived from an EMBL/GenBank/DDBJ whole genome shotgun (WGS) entry which is preliminary data.</text>
</comment>
<protein>
    <recommendedName>
        <fullName evidence="3">Reverse transcriptase/retrotransposon-derived protein RNase H-like domain-containing protein</fullName>
    </recommendedName>
</protein>
<dbReference type="InterPro" id="IPR051320">
    <property type="entry name" value="Viral_Replic_Matur_Polypro"/>
</dbReference>
<accession>A0A9P6WSD5</accession>
<name>A0A9P6WSD5_RHIOR</name>
<evidence type="ECO:0000313" key="1">
    <source>
        <dbReference type="EMBL" id="KAG1273233.1"/>
    </source>
</evidence>
<gene>
    <name evidence="1" type="ORF">G6F64_015388</name>
</gene>
<dbReference type="Proteomes" id="UP000716291">
    <property type="component" value="Unassembled WGS sequence"/>
</dbReference>
<evidence type="ECO:0008006" key="3">
    <source>
        <dbReference type="Google" id="ProtNLM"/>
    </source>
</evidence>